<feature type="compositionally biased region" description="Low complexity" evidence="1">
    <location>
        <begin position="32"/>
        <end position="47"/>
    </location>
</feature>
<feature type="compositionally biased region" description="Basic and acidic residues" evidence="1">
    <location>
        <begin position="166"/>
        <end position="176"/>
    </location>
</feature>
<evidence type="ECO:0000313" key="3">
    <source>
        <dbReference type="Proteomes" id="UP000479691"/>
    </source>
</evidence>
<feature type="compositionally biased region" description="Basic residues" evidence="1">
    <location>
        <begin position="124"/>
        <end position="134"/>
    </location>
</feature>
<feature type="region of interest" description="Disordered" evidence="1">
    <location>
        <begin position="425"/>
        <end position="451"/>
    </location>
</feature>
<accession>A0A7C8TRT3</accession>
<protein>
    <submittedName>
        <fullName evidence="2">Uncharacterized protein</fullName>
    </submittedName>
</protein>
<proteinExistence type="predicted"/>
<comment type="caution">
    <text evidence="2">The sequence shown here is derived from an EMBL/GenBank/DDBJ whole genome shotgun (WGS) entry which is preliminary data.</text>
</comment>
<feature type="compositionally biased region" description="Basic and acidic residues" evidence="1">
    <location>
        <begin position="309"/>
        <end position="321"/>
    </location>
</feature>
<dbReference type="Proteomes" id="UP000479691">
    <property type="component" value="Unassembled WGS sequence"/>
</dbReference>
<dbReference type="AlphaFoldDB" id="A0A7C8TRT3"/>
<organism evidence="2 3">
    <name type="scientific">Orbilia oligospora</name>
    <name type="common">Nematode-trapping fungus</name>
    <name type="synonym">Arthrobotrys oligospora</name>
    <dbReference type="NCBI Taxonomy" id="2813651"/>
    <lineage>
        <taxon>Eukaryota</taxon>
        <taxon>Fungi</taxon>
        <taxon>Dikarya</taxon>
        <taxon>Ascomycota</taxon>
        <taxon>Pezizomycotina</taxon>
        <taxon>Orbiliomycetes</taxon>
        <taxon>Orbiliales</taxon>
        <taxon>Orbiliaceae</taxon>
        <taxon>Orbilia</taxon>
    </lineage>
</organism>
<feature type="compositionally biased region" description="Basic residues" evidence="1">
    <location>
        <begin position="427"/>
        <end position="437"/>
    </location>
</feature>
<gene>
    <name evidence="2" type="ORF">TWF788_007475</name>
</gene>
<sequence>MPAKRTTARARSAPGQLHRAPYRRSPPPPSPRRQLVTTITVTAPTPTSGGGPEGNVSQVTAGMPFDIRMFLRTRRVAAGGAHSSSPFLLGEPRETASPRPRSPLQRRRHRSEPPLEGLPVPLKKASRCGVKKTAKGSSRQKGPRPNATSFQRKSTNKPGDKRRRRPAEAEAVRILDEAGSARTERLVRSDQRRSGIEDQGQLMTPPGARPDVIAGQPTGNGNGDETGPPTRRSVRRGVRRTGGIVREQPLEGPLDENAPGEGVRTTVRRRRAVTTNTGAPVAVLSGQRRGADGRVAPVRGDPVPALNERGTRHNRDGERRQRAPSASRSQGGIEPSRQLTHEETLEASDRLLTMTNAAAEERYLRDLLQLRRRVEETFVPEGQNAPNPAPRVQALRRVGLSEIPMNVLNNGPVVVRGREVRQGVVTNHRRPRQRPGARTHEDNLRGALGLR</sequence>
<dbReference type="EMBL" id="JAABOE010000041">
    <property type="protein sequence ID" value="KAF3178296.1"/>
    <property type="molecule type" value="Genomic_DNA"/>
</dbReference>
<name>A0A7C8TRT3_ORBOL</name>
<feature type="compositionally biased region" description="Polar residues" evidence="1">
    <location>
        <begin position="135"/>
        <end position="157"/>
    </location>
</feature>
<evidence type="ECO:0000313" key="2">
    <source>
        <dbReference type="EMBL" id="KAF3178296.1"/>
    </source>
</evidence>
<evidence type="ECO:0000256" key="1">
    <source>
        <dbReference type="SAM" id="MobiDB-lite"/>
    </source>
</evidence>
<feature type="region of interest" description="Disordered" evidence="1">
    <location>
        <begin position="77"/>
        <end position="342"/>
    </location>
</feature>
<feature type="compositionally biased region" description="Basic and acidic residues" evidence="1">
    <location>
        <begin position="182"/>
        <end position="196"/>
    </location>
</feature>
<reference evidence="2 3" key="1">
    <citation type="submission" date="2019-06" db="EMBL/GenBank/DDBJ databases">
        <authorList>
            <person name="Palmer J.M."/>
        </authorList>
    </citation>
    <scope>NUCLEOTIDE SEQUENCE [LARGE SCALE GENOMIC DNA]</scope>
    <source>
        <strain evidence="2 3">TWF788</strain>
    </source>
</reference>
<feature type="region of interest" description="Disordered" evidence="1">
    <location>
        <begin position="1"/>
        <end position="59"/>
    </location>
</feature>